<feature type="region of interest" description="Disordered" evidence="1">
    <location>
        <begin position="292"/>
        <end position="338"/>
    </location>
</feature>
<dbReference type="Proteomes" id="UP000105122">
    <property type="component" value="Segment"/>
</dbReference>
<dbReference type="EMBL" id="KP967684">
    <property type="protein sequence ID" value="AKE44282.1"/>
    <property type="molecule type" value="Genomic_DNA"/>
</dbReference>
<feature type="compositionally biased region" description="Low complexity" evidence="1">
    <location>
        <begin position="240"/>
        <end position="250"/>
    </location>
</feature>
<feature type="region of interest" description="Disordered" evidence="1">
    <location>
        <begin position="430"/>
        <end position="472"/>
    </location>
</feature>
<feature type="compositionally biased region" description="Polar residues" evidence="1">
    <location>
        <begin position="448"/>
        <end position="472"/>
    </location>
</feature>
<evidence type="ECO:0000256" key="1">
    <source>
        <dbReference type="SAM" id="MobiDB-lite"/>
    </source>
</evidence>
<proteinExistence type="predicted"/>
<feature type="region of interest" description="Disordered" evidence="1">
    <location>
        <begin position="221"/>
        <end position="250"/>
    </location>
</feature>
<gene>
    <name evidence="3" type="primary">a121</name>
</gene>
<feature type="compositionally biased region" description="Low complexity" evidence="1">
    <location>
        <begin position="436"/>
        <end position="447"/>
    </location>
</feature>
<protein>
    <submittedName>
        <fullName evidence="3">A121</fullName>
    </submittedName>
</protein>
<name>A0A0F6TG77_RCMVE</name>
<feature type="compositionally biased region" description="Polar residues" evidence="1">
    <location>
        <begin position="327"/>
        <end position="338"/>
    </location>
</feature>
<evidence type="ECO:0000256" key="2">
    <source>
        <dbReference type="SAM" id="Phobius"/>
    </source>
</evidence>
<keyword evidence="2" id="KW-0812">Transmembrane</keyword>
<feature type="compositionally biased region" description="Basic and acidic residues" evidence="1">
    <location>
        <begin position="317"/>
        <end position="326"/>
    </location>
</feature>
<keyword evidence="2" id="KW-0472">Membrane</keyword>
<evidence type="ECO:0000313" key="4">
    <source>
        <dbReference type="Proteomes" id="UP000105122"/>
    </source>
</evidence>
<organism evidence="3 4">
    <name type="scientific">Rat cytomegalovirus ALL-03</name>
    <dbReference type="NCBI Taxonomy" id="1640278"/>
    <lineage>
        <taxon>Viruses</taxon>
        <taxon>Duplodnaviria</taxon>
        <taxon>Heunggongvirae</taxon>
        <taxon>Peploviricota</taxon>
        <taxon>Herviviricetes</taxon>
        <taxon>Herpesvirales</taxon>
        <taxon>Orthoherpesviridae</taxon>
        <taxon>Betaherpesvirinae</taxon>
        <taxon>Muromegalovirus</taxon>
        <taxon>Muromegalovirus muridbeta8</taxon>
        <taxon>Rat cytomegalovirus (isolate England)</taxon>
    </lineage>
</organism>
<reference evidence="3 4" key="1">
    <citation type="journal article" date="2015" name="Genome Announc.">
        <title>Complete Genome Sequence of Rat Cytomegalovirus Strain ALL-03 (Malaysian Strain).</title>
        <authorList>
            <person name="Balakrishnan K.N."/>
            <person name="Abdullah A.A."/>
            <person name="Camalxaman S.N."/>
            <person name="Quah Y.W."/>
            <person name="Abba Y."/>
            <person name="Hani H."/>
            <person name="Loh H.S."/>
            <person name="Kamal F.M."/>
            <person name="Zeenathul N.A."/>
            <person name="Aini I."/>
            <person name="Omar A.R."/>
            <person name="Noordin M.M."/>
            <person name="Mohd Azmi M.L."/>
        </authorList>
    </citation>
    <scope>NUCLEOTIDE SEQUENCE [LARGE SCALE GENOMIC DNA]</scope>
    <source>
        <strain evidence="3">ALL-03</strain>
    </source>
</reference>
<feature type="transmembrane region" description="Helical" evidence="2">
    <location>
        <begin position="546"/>
        <end position="569"/>
    </location>
</feature>
<sequence>MRRGLLMQLLFLGINVIYCTDNSSWCDFVGNGDTWEVSDRITVNVTTDACYVSRADFACAVNISTDFKSVKATSAKATLLCEIDNTVEHITVRLSDAIINKDSLSCGLDYTLTREQQHAEDLLLSTWSDYGGIDLSIGGHIIYDIACVACYTNSGALFCDYSIYSSTLATPKIYNNHRIVAPSDTQKTHTTPVSDHVTKSTSTVSRNVIKRIYRALSAQRPEMQKKYKKKQTQFHGKLVSTPSSYDPDSSYAATTPAIRYATDRSLRIPSTMRDATRRNSIHSDWLRSTSYHKHPDSGGVDGLPTEHSTRHRTAYRGRKDTTHADSRMSNSYRNNGISAPYRTTATELQFGTTDTTASKFTVKRTRRDWIQPTESKSTSVNLSSESTFPAHDSYTATTRTRLRKRDAASTGTENTNTTYTTDAIYTTYTSDASKNQTKPTQETPPTTIHQTENISIGLSTTTHTKNNSDGEYGLNTTTYYSETRNTASYNINNSVETQYTTTLQSVDLFGKVEVSYDDGEETQVTTPVTREDSGIDGNAWLLEHPIVIISVSLVVSLVTIWLICTIVILSRKMNKRIN</sequence>
<evidence type="ECO:0000313" key="3">
    <source>
        <dbReference type="EMBL" id="AKE44282.1"/>
    </source>
</evidence>
<keyword evidence="2" id="KW-1133">Transmembrane helix</keyword>
<accession>A0A0F6TG77</accession>